<organism evidence="1">
    <name type="scientific">Nonomuraea gerenzanensis</name>
    <dbReference type="NCBI Taxonomy" id="93944"/>
    <lineage>
        <taxon>Bacteria</taxon>
        <taxon>Bacillati</taxon>
        <taxon>Actinomycetota</taxon>
        <taxon>Actinomycetes</taxon>
        <taxon>Streptosporangiales</taxon>
        <taxon>Streptosporangiaceae</taxon>
        <taxon>Nonomuraea</taxon>
    </lineage>
</organism>
<sequence>MKNIHPKVEEALDTLHLTPVARRRLLTGAGLASASAAATALLSACSSGQNQPAATGGAGTAGDFPATPKWKFVLVCPS</sequence>
<gene>
    <name evidence="1" type="ORF">BN4615_P490</name>
</gene>
<dbReference type="RefSeq" id="WP_225270388.1">
    <property type="nucleotide sequence ID" value="NZ_CP084058.1"/>
</dbReference>
<dbReference type="InterPro" id="IPR006311">
    <property type="entry name" value="TAT_signal"/>
</dbReference>
<reference evidence="1" key="1">
    <citation type="submission" date="2016-04" db="EMBL/GenBank/DDBJ databases">
        <authorList>
            <person name="Evans L.H."/>
            <person name="Alamgir A."/>
            <person name="Owens N."/>
            <person name="Weber N.D."/>
            <person name="Virtaneva K."/>
            <person name="Barbian K."/>
            <person name="Babar A."/>
            <person name="Rosenke K."/>
        </authorList>
    </citation>
    <scope>NUCLEOTIDE SEQUENCE</scope>
    <source>
        <strain evidence="1">Nono1</strain>
    </source>
</reference>
<dbReference type="EMBL" id="LT559118">
    <property type="protein sequence ID" value="SBO90976.1"/>
    <property type="molecule type" value="Genomic_DNA"/>
</dbReference>
<protein>
    <submittedName>
        <fullName evidence="1">Uncharacterized protein</fullName>
    </submittedName>
</protein>
<dbReference type="AlphaFoldDB" id="A0A1M4DWP1"/>
<dbReference type="PROSITE" id="PS51318">
    <property type="entry name" value="TAT"/>
    <property type="match status" value="1"/>
</dbReference>
<name>A0A1M4DWP1_9ACTN</name>
<accession>A0A1M4DWP1</accession>
<proteinExistence type="predicted"/>
<evidence type="ECO:0000313" key="1">
    <source>
        <dbReference type="EMBL" id="SBO90976.1"/>
    </source>
</evidence>